<evidence type="ECO:0000259" key="3">
    <source>
        <dbReference type="Pfam" id="PF26347"/>
    </source>
</evidence>
<keyword evidence="2" id="KW-1133">Transmembrane helix</keyword>
<evidence type="ECO:0000313" key="5">
    <source>
        <dbReference type="Proteomes" id="UP001237207"/>
    </source>
</evidence>
<name>A0AAJ1T304_9BACI</name>
<sequence length="168" mass="20053">MRVPQISKKKNWQIFLSGVTIGGCISWLIFIYMFGVLQEEQTNIIERQKADITDLKSHISIWQEEFKKLNKKNQEMLTVQKVEVKITNFDRYKIEDSHSIFEVEEMIKEDLNVLLAKDLNTVYQNKDLIKKTIENKTVKINDKRYNVKVKEIYFFTKVQIYLELRLAT</sequence>
<comment type="caution">
    <text evidence="4">The sequence shown here is derived from an EMBL/GenBank/DDBJ whole genome shotgun (WGS) entry which is preliminary data.</text>
</comment>
<dbReference type="RefSeq" id="WP_307256987.1">
    <property type="nucleotide sequence ID" value="NZ_JAUSUC010000013.1"/>
</dbReference>
<organism evidence="4 5">
    <name type="scientific">Oikeobacillus pervagus</name>
    <dbReference type="NCBI Taxonomy" id="1325931"/>
    <lineage>
        <taxon>Bacteria</taxon>
        <taxon>Bacillati</taxon>
        <taxon>Bacillota</taxon>
        <taxon>Bacilli</taxon>
        <taxon>Bacillales</taxon>
        <taxon>Bacillaceae</taxon>
        <taxon>Oikeobacillus</taxon>
    </lineage>
</organism>
<feature type="domain" description="Sporulation membrane protein YtrI C-terminal" evidence="3">
    <location>
        <begin position="80"/>
        <end position="164"/>
    </location>
</feature>
<keyword evidence="2" id="KW-0812">Transmembrane</keyword>
<dbReference type="Proteomes" id="UP001237207">
    <property type="component" value="Unassembled WGS sequence"/>
</dbReference>
<keyword evidence="1" id="KW-0175">Coiled coil</keyword>
<evidence type="ECO:0000313" key="4">
    <source>
        <dbReference type="EMBL" id="MDQ0214989.1"/>
    </source>
</evidence>
<accession>A0AAJ1T304</accession>
<keyword evidence="2" id="KW-0472">Membrane</keyword>
<protein>
    <submittedName>
        <fullName evidence="4">ABC-type antimicrobial peptide transport system permease subunit</fullName>
    </submittedName>
</protein>
<evidence type="ECO:0000256" key="1">
    <source>
        <dbReference type="SAM" id="Coils"/>
    </source>
</evidence>
<dbReference type="InterPro" id="IPR048198">
    <property type="entry name" value="YtrI"/>
</dbReference>
<dbReference type="Pfam" id="PF26347">
    <property type="entry name" value="YtrI_sporulation"/>
    <property type="match status" value="1"/>
</dbReference>
<dbReference type="AlphaFoldDB" id="A0AAJ1T304"/>
<keyword evidence="5" id="KW-1185">Reference proteome</keyword>
<feature type="coiled-coil region" evidence="1">
    <location>
        <begin position="45"/>
        <end position="72"/>
    </location>
</feature>
<proteinExistence type="predicted"/>
<dbReference type="PROSITE" id="PS51257">
    <property type="entry name" value="PROKAR_LIPOPROTEIN"/>
    <property type="match status" value="1"/>
</dbReference>
<dbReference type="InterPro" id="IPR058620">
    <property type="entry name" value="YtrI_C"/>
</dbReference>
<dbReference type="NCBIfam" id="NF041479">
    <property type="entry name" value="spor_membprot_YtrI"/>
    <property type="match status" value="1"/>
</dbReference>
<dbReference type="EMBL" id="JAUSUC010000013">
    <property type="protein sequence ID" value="MDQ0214989.1"/>
    <property type="molecule type" value="Genomic_DNA"/>
</dbReference>
<feature type="transmembrane region" description="Helical" evidence="2">
    <location>
        <begin position="12"/>
        <end position="34"/>
    </location>
</feature>
<evidence type="ECO:0000256" key="2">
    <source>
        <dbReference type="SAM" id="Phobius"/>
    </source>
</evidence>
<reference evidence="4" key="1">
    <citation type="submission" date="2023-07" db="EMBL/GenBank/DDBJ databases">
        <title>Genomic Encyclopedia of Type Strains, Phase IV (KMG-IV): sequencing the most valuable type-strain genomes for metagenomic binning, comparative biology and taxonomic classification.</title>
        <authorList>
            <person name="Goeker M."/>
        </authorList>
    </citation>
    <scope>NUCLEOTIDE SEQUENCE</scope>
    <source>
        <strain evidence="4">DSM 23947</strain>
    </source>
</reference>
<gene>
    <name evidence="4" type="ORF">J2S13_001388</name>
</gene>